<protein>
    <submittedName>
        <fullName evidence="2">Uncharacterized protein YpuA (DUF1002 family)</fullName>
    </submittedName>
</protein>
<keyword evidence="1" id="KW-0732">Signal</keyword>
<accession>A0ABV2M3U3</accession>
<reference evidence="2 3" key="1">
    <citation type="submission" date="2024-06" db="EMBL/GenBank/DDBJ databases">
        <title>Genomic Encyclopedia of Type Strains, Phase IV (KMG-IV): sequencing the most valuable type-strain genomes for metagenomic binning, comparative biology and taxonomic classification.</title>
        <authorList>
            <person name="Goeker M."/>
        </authorList>
    </citation>
    <scope>NUCLEOTIDE SEQUENCE [LARGE SCALE GENOMIC DNA]</scope>
    <source>
        <strain evidence="2 3">DSM 29492</strain>
    </source>
</reference>
<evidence type="ECO:0000313" key="2">
    <source>
        <dbReference type="EMBL" id="MET3751149.1"/>
    </source>
</evidence>
<evidence type="ECO:0000313" key="3">
    <source>
        <dbReference type="Proteomes" id="UP001549106"/>
    </source>
</evidence>
<dbReference type="Pfam" id="PF06207">
    <property type="entry name" value="DUF1002"/>
    <property type="match status" value="1"/>
</dbReference>
<dbReference type="InterPro" id="IPR009343">
    <property type="entry name" value="DUF1002"/>
</dbReference>
<gene>
    <name evidence="2" type="ORF">ABID24_002405</name>
</gene>
<comment type="caution">
    <text evidence="2">The sequence shown here is derived from an EMBL/GenBank/DDBJ whole genome shotgun (WGS) entry which is preliminary data.</text>
</comment>
<organism evidence="2 3">
    <name type="scientific">Blautia caecimuris</name>
    <dbReference type="NCBI Taxonomy" id="1796615"/>
    <lineage>
        <taxon>Bacteria</taxon>
        <taxon>Bacillati</taxon>
        <taxon>Bacillota</taxon>
        <taxon>Clostridia</taxon>
        <taxon>Lachnospirales</taxon>
        <taxon>Lachnospiraceae</taxon>
        <taxon>Blautia</taxon>
    </lineage>
</organism>
<feature type="signal peptide" evidence="1">
    <location>
        <begin position="1"/>
        <end position="21"/>
    </location>
</feature>
<sequence length="153" mass="16380">MKIKKLSAWILAGALTCTAPAVVSADTATDAAVDQAVDLLKESGIGDLLSDPDKVVDIIISAMDSVGQADVTDEEISSAIDTAAQAAGFTLSDSEKSTLVSLYNKFKNMDLDEEQLREQVHKVYDKLESLGVTKEDVKSIFGKLVDMVKDILN</sequence>
<dbReference type="EMBL" id="JBEPMJ010000018">
    <property type="protein sequence ID" value="MET3751149.1"/>
    <property type="molecule type" value="Genomic_DNA"/>
</dbReference>
<feature type="chain" id="PRO_5045139176" evidence="1">
    <location>
        <begin position="22"/>
        <end position="153"/>
    </location>
</feature>
<proteinExistence type="predicted"/>
<dbReference type="Proteomes" id="UP001549106">
    <property type="component" value="Unassembled WGS sequence"/>
</dbReference>
<dbReference type="RefSeq" id="WP_022067613.1">
    <property type="nucleotide sequence ID" value="NZ_BAABXN010000001.1"/>
</dbReference>
<evidence type="ECO:0000256" key="1">
    <source>
        <dbReference type="SAM" id="SignalP"/>
    </source>
</evidence>
<name>A0ABV2M3U3_9FIRM</name>
<keyword evidence="3" id="KW-1185">Reference proteome</keyword>